<dbReference type="EMBL" id="BGZK01000968">
    <property type="protein sequence ID" value="GBP66816.1"/>
    <property type="molecule type" value="Genomic_DNA"/>
</dbReference>
<protein>
    <submittedName>
        <fullName evidence="1">Uncharacterized protein</fullName>
    </submittedName>
</protein>
<comment type="caution">
    <text evidence="1">The sequence shown here is derived from an EMBL/GenBank/DDBJ whole genome shotgun (WGS) entry which is preliminary data.</text>
</comment>
<accession>A0A4C1XS85</accession>
<dbReference type="Proteomes" id="UP000299102">
    <property type="component" value="Unassembled WGS sequence"/>
</dbReference>
<proteinExistence type="predicted"/>
<sequence>MNWAVLSCFKVLRRWGKVICFGEKNLGEKNSWGSCPAAIAIGANEHASHLKNHQRVADLLRRSGISEGGGLIKLDHCNSYTLDETRQRKLEDVINTRGRGARGSHQYGAIAVSRLGGGFQSSGTFHGR</sequence>
<dbReference type="AlphaFoldDB" id="A0A4C1XS85"/>
<gene>
    <name evidence="1" type="ORF">EVAR_59513_1</name>
</gene>
<name>A0A4C1XS85_EUMVA</name>
<keyword evidence="2" id="KW-1185">Reference proteome</keyword>
<evidence type="ECO:0000313" key="1">
    <source>
        <dbReference type="EMBL" id="GBP66816.1"/>
    </source>
</evidence>
<evidence type="ECO:0000313" key="2">
    <source>
        <dbReference type="Proteomes" id="UP000299102"/>
    </source>
</evidence>
<organism evidence="1 2">
    <name type="scientific">Eumeta variegata</name>
    <name type="common">Bagworm moth</name>
    <name type="synonym">Eumeta japonica</name>
    <dbReference type="NCBI Taxonomy" id="151549"/>
    <lineage>
        <taxon>Eukaryota</taxon>
        <taxon>Metazoa</taxon>
        <taxon>Ecdysozoa</taxon>
        <taxon>Arthropoda</taxon>
        <taxon>Hexapoda</taxon>
        <taxon>Insecta</taxon>
        <taxon>Pterygota</taxon>
        <taxon>Neoptera</taxon>
        <taxon>Endopterygota</taxon>
        <taxon>Lepidoptera</taxon>
        <taxon>Glossata</taxon>
        <taxon>Ditrysia</taxon>
        <taxon>Tineoidea</taxon>
        <taxon>Psychidae</taxon>
        <taxon>Oiketicinae</taxon>
        <taxon>Eumeta</taxon>
    </lineage>
</organism>
<reference evidence="1 2" key="1">
    <citation type="journal article" date="2019" name="Commun. Biol.">
        <title>The bagworm genome reveals a unique fibroin gene that provides high tensile strength.</title>
        <authorList>
            <person name="Kono N."/>
            <person name="Nakamura H."/>
            <person name="Ohtoshi R."/>
            <person name="Tomita M."/>
            <person name="Numata K."/>
            <person name="Arakawa K."/>
        </authorList>
    </citation>
    <scope>NUCLEOTIDE SEQUENCE [LARGE SCALE GENOMIC DNA]</scope>
</reference>